<evidence type="ECO:0000313" key="4">
    <source>
        <dbReference type="EMBL" id="WNC68049.1"/>
    </source>
</evidence>
<dbReference type="EMBL" id="CP134146">
    <property type="protein sequence ID" value="WNC68049.1"/>
    <property type="molecule type" value="Genomic_DNA"/>
</dbReference>
<comment type="similarity">
    <text evidence="1">Belongs to the N-Me-Phe pilin family.</text>
</comment>
<dbReference type="Proteomes" id="UP001248581">
    <property type="component" value="Chromosome"/>
</dbReference>
<dbReference type="PANTHER" id="PTHR30093">
    <property type="entry name" value="GENERAL SECRETION PATHWAY PROTEIN G"/>
    <property type="match status" value="1"/>
</dbReference>
<evidence type="ECO:0000256" key="1">
    <source>
        <dbReference type="ARBA" id="ARBA00005233"/>
    </source>
</evidence>
<dbReference type="RefSeq" id="WP_348387207.1">
    <property type="nucleotide sequence ID" value="NZ_CP134146.1"/>
</dbReference>
<protein>
    <submittedName>
        <fullName evidence="4">Prepilin-type N-terminal cleavage/methylation domain-containing protein</fullName>
    </submittedName>
</protein>
<dbReference type="Pfam" id="PF07963">
    <property type="entry name" value="N_methyl"/>
    <property type="match status" value="1"/>
</dbReference>
<keyword evidence="3" id="KW-0472">Membrane</keyword>
<dbReference type="SUPFAM" id="SSF54523">
    <property type="entry name" value="Pili subunits"/>
    <property type="match status" value="1"/>
</dbReference>
<accession>A0ABY9THG4</accession>
<dbReference type="PROSITE" id="PS00409">
    <property type="entry name" value="PROKAR_NTER_METHYL"/>
    <property type="match status" value="1"/>
</dbReference>
<dbReference type="InterPro" id="IPR012902">
    <property type="entry name" value="N_methyl_site"/>
</dbReference>
<reference evidence="5" key="1">
    <citation type="submission" date="2023-09" db="EMBL/GenBank/DDBJ databases">
        <authorList>
            <person name="Li S."/>
            <person name="Li X."/>
            <person name="Zhang C."/>
            <person name="Zhao Z."/>
        </authorList>
    </citation>
    <scope>NUCLEOTIDE SEQUENCE [LARGE SCALE GENOMIC DNA]</scope>
    <source>
        <strain evidence="5">SQ345</strain>
    </source>
</reference>
<proteinExistence type="inferred from homology"/>
<evidence type="ECO:0000313" key="5">
    <source>
        <dbReference type="Proteomes" id="UP001248581"/>
    </source>
</evidence>
<name>A0ABY9THG4_9GAMM</name>
<organism evidence="4 5">
    <name type="scientific">Thalassotalea nanhaiensis</name>
    <dbReference type="NCBI Taxonomy" id="3065648"/>
    <lineage>
        <taxon>Bacteria</taxon>
        <taxon>Pseudomonadati</taxon>
        <taxon>Pseudomonadota</taxon>
        <taxon>Gammaproteobacteria</taxon>
        <taxon>Alteromonadales</taxon>
        <taxon>Colwelliaceae</taxon>
        <taxon>Thalassotalea</taxon>
    </lineage>
</organism>
<gene>
    <name evidence="4" type="ORF">RI845_16175</name>
</gene>
<sequence length="125" mass="12708">MKNNKGFTLIELMIVVAIIGILAAIALPAYQDYIVKADASNAVASLSGSKVKLAETYTTTGAFSCTNDGVNIANCAGTPPELTATSGNVSAKLSPTAPSAIGGNIEWNCTLTGNQGVLIKNCTQG</sequence>
<evidence type="ECO:0000256" key="3">
    <source>
        <dbReference type="SAM" id="Phobius"/>
    </source>
</evidence>
<dbReference type="NCBIfam" id="TIGR02532">
    <property type="entry name" value="IV_pilin_GFxxxE"/>
    <property type="match status" value="1"/>
</dbReference>
<feature type="transmembrane region" description="Helical" evidence="3">
    <location>
        <begin position="12"/>
        <end position="30"/>
    </location>
</feature>
<keyword evidence="2" id="KW-0488">Methylation</keyword>
<keyword evidence="3" id="KW-0812">Transmembrane</keyword>
<evidence type="ECO:0000256" key="2">
    <source>
        <dbReference type="ARBA" id="ARBA00022481"/>
    </source>
</evidence>
<keyword evidence="3" id="KW-1133">Transmembrane helix</keyword>
<keyword evidence="5" id="KW-1185">Reference proteome</keyword>
<dbReference type="InterPro" id="IPR045584">
    <property type="entry name" value="Pilin-like"/>
</dbReference>
<dbReference type="PANTHER" id="PTHR30093:SF34">
    <property type="entry name" value="PREPILIN PEPTIDASE-DEPENDENT PROTEIN D"/>
    <property type="match status" value="1"/>
</dbReference>
<dbReference type="Gene3D" id="3.30.700.10">
    <property type="entry name" value="Glycoprotein, Type 4 Pilin"/>
    <property type="match status" value="1"/>
</dbReference>